<feature type="compositionally biased region" description="Basic and acidic residues" evidence="1">
    <location>
        <begin position="436"/>
        <end position="466"/>
    </location>
</feature>
<feature type="region of interest" description="Disordered" evidence="1">
    <location>
        <begin position="369"/>
        <end position="393"/>
    </location>
</feature>
<organism evidence="2">
    <name type="scientific">Lotharella globosa</name>
    <dbReference type="NCBI Taxonomy" id="91324"/>
    <lineage>
        <taxon>Eukaryota</taxon>
        <taxon>Sar</taxon>
        <taxon>Rhizaria</taxon>
        <taxon>Cercozoa</taxon>
        <taxon>Chlorarachniophyceae</taxon>
        <taxon>Lotharella</taxon>
    </lineage>
</organism>
<protein>
    <submittedName>
        <fullName evidence="2">Uncharacterized protein</fullName>
    </submittedName>
</protein>
<evidence type="ECO:0000256" key="1">
    <source>
        <dbReference type="SAM" id="MobiDB-lite"/>
    </source>
</evidence>
<feature type="compositionally biased region" description="Basic and acidic residues" evidence="1">
    <location>
        <begin position="369"/>
        <end position="385"/>
    </location>
</feature>
<evidence type="ECO:0000313" key="2">
    <source>
        <dbReference type="EMBL" id="CAE0676743.1"/>
    </source>
</evidence>
<sequence length="466" mass="54626">MGHMQNIKIRRMPRKVKDHLRRREKLKKKPRRVKPWSITKRRRDYYEPLPLLVGDQVKLQKFKGRYIKKFNGQIGTVFQIFGANLFEVLLKVPDDKRDSNLLVEKKVRVNSDQIAQVYSPKRQDGAFPSILIKQKQIYTYRMSNQSYNRFNAIGVREKPNEGSKRTGKLVGAKRATFDVDRVMPMDNGQTYLHLADGSGWVFTQDPTNYDETIAICVGMRMENYGVTNKAANVSLNKWHAAKFHNVPLQMIEENKPGYNAELDNKNSKRDDTRGLRLVENIAKEFAFENQQFAKDMENYGPEVVEKLRAKAKSRKEGALKKLETEIKAFDFKPGTANDGAFAKKLLEETKKINDIFKQARQRRHERVMKEQQTAREQGLMREPADPPKQPPAWRPIWKEKIEKAKRDARVAYGRARRFAWAKEREEHKKNSFSRNNFKEKLRARGIDPRSKKVGYHTDRASRWEKF</sequence>
<reference evidence="2" key="1">
    <citation type="submission" date="2021-01" db="EMBL/GenBank/DDBJ databases">
        <authorList>
            <person name="Corre E."/>
            <person name="Pelletier E."/>
            <person name="Niang G."/>
            <person name="Scheremetjew M."/>
            <person name="Finn R."/>
            <person name="Kale V."/>
            <person name="Holt S."/>
            <person name="Cochrane G."/>
            <person name="Meng A."/>
            <person name="Brown T."/>
            <person name="Cohen L."/>
        </authorList>
    </citation>
    <scope>NUCLEOTIDE SEQUENCE</scope>
    <source>
        <strain evidence="2">CCCM811</strain>
    </source>
</reference>
<name>A0A7S3Z9X1_9EUKA</name>
<feature type="region of interest" description="Disordered" evidence="1">
    <location>
        <begin position="423"/>
        <end position="466"/>
    </location>
</feature>
<dbReference type="EMBL" id="HBIV01040255">
    <property type="protein sequence ID" value="CAE0676743.1"/>
    <property type="molecule type" value="Transcribed_RNA"/>
</dbReference>
<dbReference type="AlphaFoldDB" id="A0A7S3Z9X1"/>
<accession>A0A7S3Z9X1</accession>
<proteinExistence type="predicted"/>
<gene>
    <name evidence="2" type="ORF">LGLO00237_LOCUS28521</name>
</gene>